<evidence type="ECO:0000256" key="2">
    <source>
        <dbReference type="RuleBase" id="RU004241"/>
    </source>
</evidence>
<dbReference type="GO" id="GO:0009507">
    <property type="term" value="C:chloroplast"/>
    <property type="evidence" value="ECO:0007669"/>
    <property type="project" value="TreeGrafter"/>
</dbReference>
<name>A0AAN9SY22_PSOTE</name>
<dbReference type="AlphaFoldDB" id="A0AAN9SY22"/>
<dbReference type="FunFam" id="1.10.520.10:FF:000032">
    <property type="entry name" value="Peroxidase"/>
    <property type="match status" value="1"/>
</dbReference>
<evidence type="ECO:0000313" key="4">
    <source>
        <dbReference type="EMBL" id="KAK7406865.1"/>
    </source>
</evidence>
<dbReference type="GO" id="GO:0000302">
    <property type="term" value="P:response to reactive oxygen species"/>
    <property type="evidence" value="ECO:0007669"/>
    <property type="project" value="TreeGrafter"/>
</dbReference>
<dbReference type="Pfam" id="PF00141">
    <property type="entry name" value="peroxidase"/>
    <property type="match status" value="1"/>
</dbReference>
<dbReference type="InterPro" id="IPR002207">
    <property type="entry name" value="Peroxidase_I"/>
</dbReference>
<dbReference type="PANTHER" id="PTHR31356">
    <property type="entry name" value="THYLAKOID LUMENAL 29 KDA PROTEIN, CHLOROPLASTIC-RELATED"/>
    <property type="match status" value="1"/>
</dbReference>
<accession>A0AAN9SY22</accession>
<comment type="similarity">
    <text evidence="2">Belongs to the peroxidase family.</text>
</comment>
<dbReference type="PANTHER" id="PTHR31356:SF38">
    <property type="entry name" value="L-ASCORBATE PEROXIDASE 5, PEROXISOMAL"/>
    <property type="match status" value="1"/>
</dbReference>
<dbReference type="InterPro" id="IPR002016">
    <property type="entry name" value="Haem_peroxidase"/>
</dbReference>
<dbReference type="GO" id="GO:0042744">
    <property type="term" value="P:hydrogen peroxide catabolic process"/>
    <property type="evidence" value="ECO:0007669"/>
    <property type="project" value="TreeGrafter"/>
</dbReference>
<feature type="domain" description="Plant heme peroxidase family profile" evidence="3">
    <location>
        <begin position="168"/>
        <end position="215"/>
    </location>
</feature>
<dbReference type="GO" id="GO:0020037">
    <property type="term" value="F:heme binding"/>
    <property type="evidence" value="ECO:0007669"/>
    <property type="project" value="InterPro"/>
</dbReference>
<evidence type="ECO:0000259" key="3">
    <source>
        <dbReference type="Pfam" id="PF00141"/>
    </source>
</evidence>
<keyword evidence="1" id="KW-0560">Oxidoreductase</keyword>
<gene>
    <name evidence="4" type="ORF">VNO78_08499</name>
</gene>
<dbReference type="InterPro" id="IPR010255">
    <property type="entry name" value="Haem_peroxidase_sf"/>
</dbReference>
<dbReference type="Proteomes" id="UP001386955">
    <property type="component" value="Unassembled WGS sequence"/>
</dbReference>
<evidence type="ECO:0000313" key="5">
    <source>
        <dbReference type="Proteomes" id="UP001386955"/>
    </source>
</evidence>
<evidence type="ECO:0000256" key="1">
    <source>
        <dbReference type="ARBA" id="ARBA00023002"/>
    </source>
</evidence>
<reference evidence="4 5" key="1">
    <citation type="submission" date="2024-01" db="EMBL/GenBank/DDBJ databases">
        <title>The genomes of 5 underutilized Papilionoideae crops provide insights into root nodulation and disease resistanc.</title>
        <authorList>
            <person name="Jiang F."/>
        </authorList>
    </citation>
    <scope>NUCLEOTIDE SEQUENCE [LARGE SCALE GENOMIC DNA]</scope>
    <source>
        <strain evidence="4">DUOXIRENSHENG_FW03</strain>
        <tissue evidence="4">Leaves</tissue>
    </source>
</reference>
<protein>
    <recommendedName>
        <fullName evidence="3">Plant heme peroxidase family profile domain-containing protein</fullName>
    </recommendedName>
</protein>
<keyword evidence="5" id="KW-1185">Reference proteome</keyword>
<dbReference type="GO" id="GO:0004601">
    <property type="term" value="F:peroxidase activity"/>
    <property type="evidence" value="ECO:0007669"/>
    <property type="project" value="InterPro"/>
</dbReference>
<dbReference type="SUPFAM" id="SSF48113">
    <property type="entry name" value="Heme-dependent peroxidases"/>
    <property type="match status" value="1"/>
</dbReference>
<organism evidence="4 5">
    <name type="scientific">Psophocarpus tetragonolobus</name>
    <name type="common">Winged bean</name>
    <name type="synonym">Dolichos tetragonolobus</name>
    <dbReference type="NCBI Taxonomy" id="3891"/>
    <lineage>
        <taxon>Eukaryota</taxon>
        <taxon>Viridiplantae</taxon>
        <taxon>Streptophyta</taxon>
        <taxon>Embryophyta</taxon>
        <taxon>Tracheophyta</taxon>
        <taxon>Spermatophyta</taxon>
        <taxon>Magnoliopsida</taxon>
        <taxon>eudicotyledons</taxon>
        <taxon>Gunneridae</taxon>
        <taxon>Pentapetalae</taxon>
        <taxon>rosids</taxon>
        <taxon>fabids</taxon>
        <taxon>Fabales</taxon>
        <taxon>Fabaceae</taxon>
        <taxon>Papilionoideae</taxon>
        <taxon>50 kb inversion clade</taxon>
        <taxon>NPAAA clade</taxon>
        <taxon>indigoferoid/millettioid clade</taxon>
        <taxon>Phaseoleae</taxon>
        <taxon>Psophocarpus</taxon>
    </lineage>
</organism>
<comment type="caution">
    <text evidence="4">The sequence shown here is derived from an EMBL/GenBank/DDBJ whole genome shotgun (WGS) entry which is preliminary data.</text>
</comment>
<dbReference type="PRINTS" id="PR00459">
    <property type="entry name" value="ASPEROXIDASE"/>
</dbReference>
<proteinExistence type="inferred from homology"/>
<dbReference type="Gene3D" id="1.10.520.10">
    <property type="match status" value="1"/>
</dbReference>
<dbReference type="GO" id="GO:0034599">
    <property type="term" value="P:cellular response to oxidative stress"/>
    <property type="evidence" value="ECO:0007669"/>
    <property type="project" value="InterPro"/>
</dbReference>
<sequence>MTNSPPILPSEENLLNLVDPTILQISFDALSGSPSPNALKFLALLYSLPVLARTLTMAEVDEEYLKEIEMARTEFRTFITNNKCAPLMLQLAWSDAATYDARRGTGGPNGSVRLRKQGLKNEESKRLDIAVRYCGQFNFSTLLSPCLFTIALHFYLNWFNSYQTEIVKTKLTLKRVSYADLFQLAGVVAVQVTEGPTIDFVPGRKDSNECPRTEWRFLNGEEGK</sequence>
<dbReference type="InterPro" id="IPR044831">
    <property type="entry name" value="Ccp1-like"/>
</dbReference>
<dbReference type="EMBL" id="JAYMYS010000002">
    <property type="protein sequence ID" value="KAK7406865.1"/>
    <property type="molecule type" value="Genomic_DNA"/>
</dbReference>